<dbReference type="PANTHER" id="PTHR30469">
    <property type="entry name" value="MULTIDRUG RESISTANCE PROTEIN MDTA"/>
    <property type="match status" value="1"/>
</dbReference>
<dbReference type="PANTHER" id="PTHR30469:SF18">
    <property type="entry name" value="RESISTANCE-NODULATION-CELL DIVISION (RND) EFFLUX MEMBRANE FUSION PROTEIN-RELATED"/>
    <property type="match status" value="1"/>
</dbReference>
<feature type="signal peptide" evidence="3">
    <location>
        <begin position="1"/>
        <end position="21"/>
    </location>
</feature>
<dbReference type="InterPro" id="IPR058624">
    <property type="entry name" value="MdtA-like_HH"/>
</dbReference>
<keyword evidence="3" id="KW-0732">Signal</keyword>
<evidence type="ECO:0000256" key="2">
    <source>
        <dbReference type="SAM" id="Coils"/>
    </source>
</evidence>
<dbReference type="Gene3D" id="2.40.30.170">
    <property type="match status" value="1"/>
</dbReference>
<sequence length="363" mass="39072">MNPMIRSTRLALAALLLTALAGCGDKTSPQTASSRAPSLSTVVVKPETAHREQVWDGVVEAVNEVTLTAQTNARVLELPYDVGDTVAKGDVLVRFTDIEQKSVRRAAQAQIASAQANFRNAEAQYKRIAEVFSKGLVARSDLDQARMQRDAAQAALHAARAQYSEAGQQVDYTVIRAPYAGIITHRYVHVGEAVQAGPPSPQPLIGLESLKDLRVTVQVPQSAVDAIRNHHHAEIMLGDGKRLAASKVIVFPYADPKTHTFNVRLLLDGSHASLYPGMTVKVAFAVGAAQRLLVPVAALWHQGEMTGVYVVQGDSVRLMQVRVGERFGSRVEVVSGLAPNQHVATDPAAAARYLSSERAEPKA</sequence>
<dbReference type="PROSITE" id="PS51257">
    <property type="entry name" value="PROKAR_LIPOPROTEIN"/>
    <property type="match status" value="1"/>
</dbReference>
<dbReference type="Gene3D" id="2.40.420.20">
    <property type="match status" value="1"/>
</dbReference>
<dbReference type="InterPro" id="IPR058792">
    <property type="entry name" value="Beta-barrel_RND_2"/>
</dbReference>
<name>A0A846ZLG9_9GAMM</name>
<comment type="caution">
    <text evidence="7">The sequence shown here is derived from an EMBL/GenBank/DDBJ whole genome shotgun (WGS) entry which is preliminary data.</text>
</comment>
<dbReference type="InterPro" id="IPR006143">
    <property type="entry name" value="RND_pump_MFP"/>
</dbReference>
<organism evidence="7 8">
    <name type="scientific">Oleiagrimonas citrea</name>
    <dbReference type="NCBI Taxonomy" id="1665687"/>
    <lineage>
        <taxon>Bacteria</taxon>
        <taxon>Pseudomonadati</taxon>
        <taxon>Pseudomonadota</taxon>
        <taxon>Gammaproteobacteria</taxon>
        <taxon>Lysobacterales</taxon>
        <taxon>Rhodanobacteraceae</taxon>
        <taxon>Oleiagrimonas</taxon>
    </lineage>
</organism>
<dbReference type="GO" id="GO:1990281">
    <property type="term" value="C:efflux pump complex"/>
    <property type="evidence" value="ECO:0007669"/>
    <property type="project" value="TreeGrafter"/>
</dbReference>
<reference evidence="7 8" key="1">
    <citation type="journal article" date="2017" name="Int. J. Syst. Evol. Microbiol.">
        <title>Oleiagrimonas citrea sp. nov., a marine bacterium isolated from tidal flat sediment and emended description of the genus Oleiagrimonas Fang et al. 2015 and Oleiagrimonas soli.</title>
        <authorList>
            <person name="Yang S.H."/>
            <person name="Seo H.S."/>
            <person name="Seong C.N."/>
            <person name="Kwon K.K."/>
        </authorList>
    </citation>
    <scope>NUCLEOTIDE SEQUENCE [LARGE SCALE GENOMIC DNA]</scope>
    <source>
        <strain evidence="7 8">MEBiC09124</strain>
    </source>
</reference>
<dbReference type="EMBL" id="JAAZQD010000002">
    <property type="protein sequence ID" value="NKZ38313.1"/>
    <property type="molecule type" value="Genomic_DNA"/>
</dbReference>
<feature type="chain" id="PRO_5032809093" evidence="3">
    <location>
        <begin position="22"/>
        <end position="363"/>
    </location>
</feature>
<dbReference type="Pfam" id="PF25967">
    <property type="entry name" value="RND-MFP_C"/>
    <property type="match status" value="1"/>
</dbReference>
<protein>
    <submittedName>
        <fullName evidence="7">Efflux RND transporter periplasmic adaptor subunit</fullName>
    </submittedName>
</protein>
<accession>A0A846ZLG9</accession>
<keyword evidence="8" id="KW-1185">Reference proteome</keyword>
<feature type="domain" description="CusB-like beta-barrel" evidence="5">
    <location>
        <begin position="215"/>
        <end position="285"/>
    </location>
</feature>
<evidence type="ECO:0000259" key="6">
    <source>
        <dbReference type="Pfam" id="PF25967"/>
    </source>
</evidence>
<dbReference type="Pfam" id="PF25876">
    <property type="entry name" value="HH_MFP_RND"/>
    <property type="match status" value="1"/>
</dbReference>
<evidence type="ECO:0000259" key="4">
    <source>
        <dbReference type="Pfam" id="PF25876"/>
    </source>
</evidence>
<dbReference type="AlphaFoldDB" id="A0A846ZLG9"/>
<feature type="coiled-coil region" evidence="2">
    <location>
        <begin position="104"/>
        <end position="162"/>
    </location>
</feature>
<dbReference type="InterPro" id="IPR058627">
    <property type="entry name" value="MdtA-like_C"/>
</dbReference>
<dbReference type="NCBIfam" id="TIGR01730">
    <property type="entry name" value="RND_mfp"/>
    <property type="match status" value="1"/>
</dbReference>
<dbReference type="Gene3D" id="2.40.50.100">
    <property type="match status" value="1"/>
</dbReference>
<evidence type="ECO:0000259" key="5">
    <source>
        <dbReference type="Pfam" id="PF25954"/>
    </source>
</evidence>
<dbReference type="Gene3D" id="1.10.287.470">
    <property type="entry name" value="Helix hairpin bin"/>
    <property type="match status" value="1"/>
</dbReference>
<dbReference type="Proteomes" id="UP000541636">
    <property type="component" value="Unassembled WGS sequence"/>
</dbReference>
<dbReference type="GO" id="GO:0015562">
    <property type="term" value="F:efflux transmembrane transporter activity"/>
    <property type="evidence" value="ECO:0007669"/>
    <property type="project" value="TreeGrafter"/>
</dbReference>
<evidence type="ECO:0000256" key="1">
    <source>
        <dbReference type="ARBA" id="ARBA00009477"/>
    </source>
</evidence>
<comment type="similarity">
    <text evidence="1">Belongs to the membrane fusion protein (MFP) (TC 8.A.1) family.</text>
</comment>
<feature type="domain" description="Multidrug resistance protein MdtA-like C-terminal permuted SH3" evidence="6">
    <location>
        <begin position="292"/>
        <end position="346"/>
    </location>
</feature>
<feature type="domain" description="Multidrug resistance protein MdtA-like alpha-helical hairpin" evidence="4">
    <location>
        <begin position="106"/>
        <end position="173"/>
    </location>
</feature>
<keyword evidence="2" id="KW-0175">Coiled coil</keyword>
<dbReference type="Pfam" id="PF25954">
    <property type="entry name" value="Beta-barrel_RND_2"/>
    <property type="match status" value="1"/>
</dbReference>
<dbReference type="SUPFAM" id="SSF111369">
    <property type="entry name" value="HlyD-like secretion proteins"/>
    <property type="match status" value="1"/>
</dbReference>
<evidence type="ECO:0000256" key="3">
    <source>
        <dbReference type="SAM" id="SignalP"/>
    </source>
</evidence>
<proteinExistence type="inferred from homology"/>
<evidence type="ECO:0000313" key="8">
    <source>
        <dbReference type="Proteomes" id="UP000541636"/>
    </source>
</evidence>
<evidence type="ECO:0000313" key="7">
    <source>
        <dbReference type="EMBL" id="NKZ38313.1"/>
    </source>
</evidence>
<gene>
    <name evidence="7" type="ORF">HF690_04995</name>
</gene>